<accession>K1S2A7</accession>
<gene>
    <name evidence="1" type="ORF">LEA_18375</name>
</gene>
<proteinExistence type="predicted"/>
<sequence>DVILIDTAAEFTPEKYASKAMNTPFTGWNLKGEVRKTICGGRIVYEA</sequence>
<dbReference type="InterPro" id="IPR011059">
    <property type="entry name" value="Metal-dep_hydrolase_composite"/>
</dbReference>
<feature type="non-terminal residue" evidence="1">
    <location>
        <position position="1"/>
    </location>
</feature>
<dbReference type="Gene3D" id="2.30.40.10">
    <property type="entry name" value="Urease, subunit C, domain 1"/>
    <property type="match status" value="1"/>
</dbReference>
<dbReference type="EMBL" id="AJWY01012605">
    <property type="protein sequence ID" value="EKC49484.1"/>
    <property type="molecule type" value="Genomic_DNA"/>
</dbReference>
<dbReference type="SUPFAM" id="SSF51338">
    <property type="entry name" value="Composite domain of metallo-dependent hydrolases"/>
    <property type="match status" value="1"/>
</dbReference>
<dbReference type="AlphaFoldDB" id="K1S2A7"/>
<organism evidence="1">
    <name type="scientific">human gut metagenome</name>
    <dbReference type="NCBI Taxonomy" id="408170"/>
    <lineage>
        <taxon>unclassified sequences</taxon>
        <taxon>metagenomes</taxon>
        <taxon>organismal metagenomes</taxon>
    </lineage>
</organism>
<evidence type="ECO:0000313" key="1">
    <source>
        <dbReference type="EMBL" id="EKC49484.1"/>
    </source>
</evidence>
<reference evidence="1" key="1">
    <citation type="journal article" date="2013" name="Environ. Microbiol.">
        <title>Microbiota from the distal guts of lean and obese adolescents exhibit partial functional redundancy besides clear differences in community structure.</title>
        <authorList>
            <person name="Ferrer M."/>
            <person name="Ruiz A."/>
            <person name="Lanza F."/>
            <person name="Haange S.B."/>
            <person name="Oberbach A."/>
            <person name="Till H."/>
            <person name="Bargiela R."/>
            <person name="Campoy C."/>
            <person name="Segura M.T."/>
            <person name="Richter M."/>
            <person name="von Bergen M."/>
            <person name="Seifert J."/>
            <person name="Suarez A."/>
        </authorList>
    </citation>
    <scope>NUCLEOTIDE SEQUENCE</scope>
</reference>
<dbReference type="GO" id="GO:0016810">
    <property type="term" value="F:hydrolase activity, acting on carbon-nitrogen (but not peptide) bonds"/>
    <property type="evidence" value="ECO:0007669"/>
    <property type="project" value="InterPro"/>
</dbReference>
<name>K1S2A7_9ZZZZ</name>
<comment type="caution">
    <text evidence="1">The sequence shown here is derived from an EMBL/GenBank/DDBJ whole genome shotgun (WGS) entry which is preliminary data.</text>
</comment>
<protein>
    <submittedName>
        <fullName evidence="1">Dihydroorotase</fullName>
    </submittedName>
</protein>